<evidence type="ECO:0000256" key="4">
    <source>
        <dbReference type="ARBA" id="ARBA00022989"/>
    </source>
</evidence>
<keyword evidence="4 6" id="KW-1133">Transmembrane helix</keyword>
<dbReference type="SUPFAM" id="SSF103473">
    <property type="entry name" value="MFS general substrate transporter"/>
    <property type="match status" value="1"/>
</dbReference>
<comment type="similarity">
    <text evidence="2">Belongs to the major facilitator superfamily. Sugar transporter (TC 2.A.1.1) family.</text>
</comment>
<feature type="transmembrane region" description="Helical" evidence="6">
    <location>
        <begin position="226"/>
        <end position="246"/>
    </location>
</feature>
<feature type="transmembrane region" description="Helical" evidence="6">
    <location>
        <begin position="329"/>
        <end position="347"/>
    </location>
</feature>
<dbReference type="Pfam" id="PF00083">
    <property type="entry name" value="Sugar_tr"/>
    <property type="match status" value="1"/>
</dbReference>
<accession>A0A8H4RB44</accession>
<dbReference type="EMBL" id="JAAMPI010001345">
    <property type="protein sequence ID" value="KAF4625570.1"/>
    <property type="molecule type" value="Genomic_DNA"/>
</dbReference>
<evidence type="ECO:0000313" key="9">
    <source>
        <dbReference type="Proteomes" id="UP000566819"/>
    </source>
</evidence>
<name>A0A8H4RB44_9HELO</name>
<evidence type="ECO:0000256" key="5">
    <source>
        <dbReference type="ARBA" id="ARBA00023136"/>
    </source>
</evidence>
<comment type="caution">
    <text evidence="8">The sequence shown here is derived from an EMBL/GenBank/DDBJ whole genome shotgun (WGS) entry which is preliminary data.</text>
</comment>
<dbReference type="OrthoDB" id="6612291at2759"/>
<evidence type="ECO:0000256" key="3">
    <source>
        <dbReference type="ARBA" id="ARBA00022692"/>
    </source>
</evidence>
<dbReference type="GO" id="GO:0005351">
    <property type="term" value="F:carbohydrate:proton symporter activity"/>
    <property type="evidence" value="ECO:0007669"/>
    <property type="project" value="TreeGrafter"/>
</dbReference>
<dbReference type="InterPro" id="IPR050360">
    <property type="entry name" value="MFS_Sugar_Transporters"/>
</dbReference>
<dbReference type="InterPro" id="IPR020846">
    <property type="entry name" value="MFS_dom"/>
</dbReference>
<comment type="subcellular location">
    <subcellularLocation>
        <location evidence="1">Membrane</location>
        <topology evidence="1">Multi-pass membrane protein</topology>
    </subcellularLocation>
</comment>
<dbReference type="PANTHER" id="PTHR48022">
    <property type="entry name" value="PLASTIDIC GLUCOSE TRANSPORTER 4"/>
    <property type="match status" value="1"/>
</dbReference>
<sequence length="411" mass="45335">MMTTTNIGGLYVGRLLVGASNGLYTTFAQVYIQECSPPRYRGLLIGLYSTWASAGILVGSIVDNYTKALPGIHAYLIPLGIVYIIPGFLSISLFLIPESPRWLLQHEKAAKARKSVEWLNPYPELVNQEISIIQATLDSESNLAQSTEIVDMWKNPVDRRRTLLSVGAVTLLAATGSMYMLMYSTYFFEMAKIGSPFENTCIYTGIGVLATIINNMVITRFGRRRVMLMTGMVCCGICQLVLASTYTASPGTTTTGKVIVAFAVLQIVSFNGMLSTYALLCGGEFPSQRLRSYTLGIASCVTFLGAWLTTFTAPYFINPDALNWGPKYGYIWFPICLVGAAWAWLYLPEVKGRSFEEIDEMFEAHVPSRKFRGYRCVGIASVALVGEEEKTKDEAQVSHEEVGSCEEKIVG</sequence>
<gene>
    <name evidence="8" type="ORF">G7Y89_g12597</name>
</gene>
<dbReference type="PROSITE" id="PS50850">
    <property type="entry name" value="MFS"/>
    <property type="match status" value="1"/>
</dbReference>
<organism evidence="8 9">
    <name type="scientific">Cudoniella acicularis</name>
    <dbReference type="NCBI Taxonomy" id="354080"/>
    <lineage>
        <taxon>Eukaryota</taxon>
        <taxon>Fungi</taxon>
        <taxon>Dikarya</taxon>
        <taxon>Ascomycota</taxon>
        <taxon>Pezizomycotina</taxon>
        <taxon>Leotiomycetes</taxon>
        <taxon>Helotiales</taxon>
        <taxon>Tricladiaceae</taxon>
        <taxon>Cudoniella</taxon>
    </lineage>
</organism>
<evidence type="ECO:0000256" key="6">
    <source>
        <dbReference type="SAM" id="Phobius"/>
    </source>
</evidence>
<dbReference type="InterPro" id="IPR005828">
    <property type="entry name" value="MFS_sugar_transport-like"/>
</dbReference>
<feature type="domain" description="Major facilitator superfamily (MFS) profile" evidence="7">
    <location>
        <begin position="1"/>
        <end position="351"/>
    </location>
</feature>
<keyword evidence="5 6" id="KW-0472">Membrane</keyword>
<evidence type="ECO:0000313" key="8">
    <source>
        <dbReference type="EMBL" id="KAF4625570.1"/>
    </source>
</evidence>
<feature type="transmembrane region" description="Helical" evidence="6">
    <location>
        <begin position="292"/>
        <end position="317"/>
    </location>
</feature>
<feature type="transmembrane region" description="Helical" evidence="6">
    <location>
        <begin position="12"/>
        <end position="31"/>
    </location>
</feature>
<evidence type="ECO:0000259" key="7">
    <source>
        <dbReference type="PROSITE" id="PS50850"/>
    </source>
</evidence>
<feature type="transmembrane region" description="Helical" evidence="6">
    <location>
        <begin position="162"/>
        <end position="182"/>
    </location>
</feature>
<reference evidence="8 9" key="1">
    <citation type="submission" date="2020-03" db="EMBL/GenBank/DDBJ databases">
        <title>Draft Genome Sequence of Cudoniella acicularis.</title>
        <authorList>
            <person name="Buettner E."/>
            <person name="Kellner H."/>
        </authorList>
    </citation>
    <scope>NUCLEOTIDE SEQUENCE [LARGE SCALE GENOMIC DNA]</scope>
    <source>
        <strain evidence="8 9">DSM 108380</strain>
    </source>
</reference>
<dbReference type="Gene3D" id="1.20.1250.20">
    <property type="entry name" value="MFS general substrate transporter like domains"/>
    <property type="match status" value="1"/>
</dbReference>
<dbReference type="AlphaFoldDB" id="A0A8H4RB44"/>
<dbReference type="Proteomes" id="UP000566819">
    <property type="component" value="Unassembled WGS sequence"/>
</dbReference>
<keyword evidence="9" id="KW-1185">Reference proteome</keyword>
<feature type="transmembrane region" description="Helical" evidence="6">
    <location>
        <begin position="43"/>
        <end position="62"/>
    </location>
</feature>
<protein>
    <recommendedName>
        <fullName evidence="7">Major facilitator superfamily (MFS) profile domain-containing protein</fullName>
    </recommendedName>
</protein>
<feature type="transmembrane region" description="Helical" evidence="6">
    <location>
        <begin position="202"/>
        <end position="219"/>
    </location>
</feature>
<dbReference type="InterPro" id="IPR005829">
    <property type="entry name" value="Sugar_transporter_CS"/>
</dbReference>
<dbReference type="PROSITE" id="PS00217">
    <property type="entry name" value="SUGAR_TRANSPORT_2"/>
    <property type="match status" value="1"/>
</dbReference>
<feature type="transmembrane region" description="Helical" evidence="6">
    <location>
        <begin position="74"/>
        <end position="96"/>
    </location>
</feature>
<dbReference type="PANTHER" id="PTHR48022:SF10">
    <property type="entry name" value="MAJOR FACILITATOR SUPERFAMILY (MFS) PROFILE DOMAIN-CONTAINING PROTEIN"/>
    <property type="match status" value="1"/>
</dbReference>
<evidence type="ECO:0000256" key="2">
    <source>
        <dbReference type="ARBA" id="ARBA00010992"/>
    </source>
</evidence>
<feature type="transmembrane region" description="Helical" evidence="6">
    <location>
        <begin position="258"/>
        <end position="280"/>
    </location>
</feature>
<dbReference type="InterPro" id="IPR036259">
    <property type="entry name" value="MFS_trans_sf"/>
</dbReference>
<proteinExistence type="inferred from homology"/>
<keyword evidence="3 6" id="KW-0812">Transmembrane</keyword>
<evidence type="ECO:0000256" key="1">
    <source>
        <dbReference type="ARBA" id="ARBA00004141"/>
    </source>
</evidence>
<dbReference type="GO" id="GO:0016020">
    <property type="term" value="C:membrane"/>
    <property type="evidence" value="ECO:0007669"/>
    <property type="project" value="UniProtKB-SubCell"/>
</dbReference>